<name>A0ABW7CCI6_9CYAN</name>
<reference evidence="2" key="1">
    <citation type="journal article" date="2024" name="Algal Res.">
        <title>Biochemical, toxicological and genomic investigation of a high-biomass producing Limnothrix strain isolated from Italian shallow drinking water reservoir.</title>
        <authorList>
            <person name="Simonazzi M."/>
            <person name="Shishido T.K."/>
            <person name="Delbaje E."/>
            <person name="Wahlsten M."/>
            <person name="Fewer D.P."/>
            <person name="Sivonen K."/>
            <person name="Pezzolesi L."/>
            <person name="Pistocchi R."/>
        </authorList>
    </citation>
    <scope>NUCLEOTIDE SEQUENCE [LARGE SCALE GENOMIC DNA]</scope>
    <source>
        <strain evidence="2">LRLZ20PSL1</strain>
    </source>
</reference>
<dbReference type="Proteomes" id="UP001604335">
    <property type="component" value="Unassembled WGS sequence"/>
</dbReference>
<evidence type="ECO:0000313" key="1">
    <source>
        <dbReference type="EMBL" id="MFG3818857.1"/>
    </source>
</evidence>
<dbReference type="RefSeq" id="WP_393014446.1">
    <property type="nucleotide sequence ID" value="NZ_JAZAQF010000083.1"/>
</dbReference>
<organism evidence="1 2">
    <name type="scientific">Limnothrix redekei LRLZ20PSL1</name>
    <dbReference type="NCBI Taxonomy" id="3112953"/>
    <lineage>
        <taxon>Bacteria</taxon>
        <taxon>Bacillati</taxon>
        <taxon>Cyanobacteriota</taxon>
        <taxon>Cyanophyceae</taxon>
        <taxon>Pseudanabaenales</taxon>
        <taxon>Pseudanabaenaceae</taxon>
        <taxon>Limnothrix</taxon>
    </lineage>
</organism>
<gene>
    <name evidence="1" type="ORF">VPK24_14515</name>
</gene>
<evidence type="ECO:0008006" key="3">
    <source>
        <dbReference type="Google" id="ProtNLM"/>
    </source>
</evidence>
<sequence>MNDLKIDDLRLLSLGDRAALIDAYTKSITVPLQIKPSLQTAYQRATAIKPLLLDYCREQITADQQGNSVLDRQNQSEAIAQQCHAFAQQFIDSIPSLVRSPRQAAENPRNLYELCGATLFTASNAISRSLSTKMGQLWEDLAKISPYAISPEKDFGIKITGIDIIIFEVGHTNPIFTQLKTTPGTLTGSQKPRSQEELAIHEFSLFAAAFCLGTWNFSSPTIPRACGQEFWSKIGIEYGLVEDSVKTMILNIEVAYLAFQSEQ</sequence>
<evidence type="ECO:0000313" key="2">
    <source>
        <dbReference type="Proteomes" id="UP001604335"/>
    </source>
</evidence>
<keyword evidence="2" id="KW-1185">Reference proteome</keyword>
<protein>
    <recommendedName>
        <fullName evidence="3">Restriction endonuclease</fullName>
    </recommendedName>
</protein>
<proteinExistence type="predicted"/>
<accession>A0ABW7CCI6</accession>
<comment type="caution">
    <text evidence="1">The sequence shown here is derived from an EMBL/GenBank/DDBJ whole genome shotgun (WGS) entry which is preliminary data.</text>
</comment>
<dbReference type="EMBL" id="JAZAQF010000083">
    <property type="protein sequence ID" value="MFG3818857.1"/>
    <property type="molecule type" value="Genomic_DNA"/>
</dbReference>